<evidence type="ECO:0008006" key="5">
    <source>
        <dbReference type="Google" id="ProtNLM"/>
    </source>
</evidence>
<protein>
    <recommendedName>
        <fullName evidence="5">DUF883 domain-containing protein</fullName>
    </recommendedName>
</protein>
<gene>
    <name evidence="3" type="ORF">MZV50_10950</name>
</gene>
<accession>A0ABY5A1K6</accession>
<dbReference type="PANTHER" id="PTHR35893:SF3">
    <property type="entry name" value="INNER MEMBRANE PROTEIN"/>
    <property type="match status" value="1"/>
</dbReference>
<feature type="coiled-coil region" evidence="1">
    <location>
        <begin position="44"/>
        <end position="71"/>
    </location>
</feature>
<dbReference type="InterPro" id="IPR010279">
    <property type="entry name" value="YqjD/ElaB"/>
</dbReference>
<keyword evidence="2" id="KW-1133">Transmembrane helix</keyword>
<sequence length="115" mass="12550">MSDYTTNDRDAFIGELGDDFPAREGERSFKAAKASAKAAAASVKEVAGSVLDEARERVRDLTDEAAGEAQHRYRDLEAWVQLRPARAIGVAAAVGVLLGLLMRGRTTRVVYVRDR</sequence>
<evidence type="ECO:0000313" key="3">
    <source>
        <dbReference type="EMBL" id="USQ98016.1"/>
    </source>
</evidence>
<keyword evidence="4" id="KW-1185">Reference proteome</keyword>
<dbReference type="Proteomes" id="UP001057520">
    <property type="component" value="Chromosome"/>
</dbReference>
<reference evidence="3 4" key="1">
    <citation type="submission" date="2022-04" db="EMBL/GenBank/DDBJ databases">
        <title>Genome sequence of soybean root-associated Caulobacter segnis RL271.</title>
        <authorList>
            <person name="Longley R."/>
            <person name="Bonito G."/>
            <person name="Trigodet F."/>
            <person name="Crosson S."/>
            <person name="Fiebig A."/>
        </authorList>
    </citation>
    <scope>NUCLEOTIDE SEQUENCE [LARGE SCALE GENOMIC DNA]</scope>
    <source>
        <strain evidence="3 4">RL271</strain>
    </source>
</reference>
<proteinExistence type="predicted"/>
<keyword evidence="1" id="KW-0175">Coiled coil</keyword>
<evidence type="ECO:0000313" key="4">
    <source>
        <dbReference type="Proteomes" id="UP001057520"/>
    </source>
</evidence>
<evidence type="ECO:0000256" key="2">
    <source>
        <dbReference type="SAM" id="Phobius"/>
    </source>
</evidence>
<keyword evidence="2" id="KW-0472">Membrane</keyword>
<organism evidence="3 4">
    <name type="scientific">Caulobacter segnis</name>
    <dbReference type="NCBI Taxonomy" id="88688"/>
    <lineage>
        <taxon>Bacteria</taxon>
        <taxon>Pseudomonadati</taxon>
        <taxon>Pseudomonadota</taxon>
        <taxon>Alphaproteobacteria</taxon>
        <taxon>Caulobacterales</taxon>
        <taxon>Caulobacteraceae</taxon>
        <taxon>Caulobacter</taxon>
    </lineage>
</organism>
<dbReference type="PANTHER" id="PTHR35893">
    <property type="entry name" value="INNER MEMBRANE PROTEIN-RELATED"/>
    <property type="match status" value="1"/>
</dbReference>
<evidence type="ECO:0000256" key="1">
    <source>
        <dbReference type="SAM" id="Coils"/>
    </source>
</evidence>
<keyword evidence="2" id="KW-0812">Transmembrane</keyword>
<name>A0ABY5A1K6_9CAUL</name>
<feature type="transmembrane region" description="Helical" evidence="2">
    <location>
        <begin position="84"/>
        <end position="102"/>
    </location>
</feature>
<dbReference type="EMBL" id="CP096040">
    <property type="protein sequence ID" value="USQ98016.1"/>
    <property type="molecule type" value="Genomic_DNA"/>
</dbReference>